<proteinExistence type="predicted"/>
<dbReference type="AlphaFoldDB" id="A0A800MST4"/>
<dbReference type="InterPro" id="IPR036514">
    <property type="entry name" value="SGNH_hydro_sf"/>
</dbReference>
<organism evidence="1 2">
    <name type="scientific">Cytobacillus firmus</name>
    <name type="common">Bacillus firmus</name>
    <dbReference type="NCBI Taxonomy" id="1399"/>
    <lineage>
        <taxon>Bacteria</taxon>
        <taxon>Bacillati</taxon>
        <taxon>Bacillota</taxon>
        <taxon>Bacilli</taxon>
        <taxon>Bacillales</taxon>
        <taxon>Bacillaceae</taxon>
        <taxon>Cytobacillus</taxon>
    </lineage>
</organism>
<protein>
    <submittedName>
        <fullName evidence="1">EPSX protein</fullName>
    </submittedName>
</protein>
<evidence type="ECO:0000313" key="2">
    <source>
        <dbReference type="Proteomes" id="UP000465778"/>
    </source>
</evidence>
<sequence>MKNFFILLLAISCVVVLYWGNSHWKERTVLSTDATTQETTKTAEPTEVAQETDKRIDIEEFQKISANWPAEAKRRFEQTLLEGIPYKILLAGSTALGSNDDGWASTAKKKLEETFGEGSIEVDIQVFDGTSMEFSDQDKVSEMIAAEADLIVLEPFTLQDNSFVRIEDSHAHITNWISAVKEKNPDTVFILQPPNPIYDANYYLVQIEELEKFAETNDIPYLNHWSAWPSTDSEEIIPYLNEENEAPSKKGHELWSKYVTDFFISK</sequence>
<name>A0A800MST4_CYTFI</name>
<accession>A0A800MST4</accession>
<dbReference type="OrthoDB" id="2451965at2"/>
<comment type="caution">
    <text evidence="1">The sequence shown here is derived from an EMBL/GenBank/DDBJ whole genome shotgun (WGS) entry which is preliminary data.</text>
</comment>
<dbReference type="Proteomes" id="UP000465778">
    <property type="component" value="Unassembled WGS sequence"/>
</dbReference>
<gene>
    <name evidence="1" type="ORF">KIS1582_4506</name>
</gene>
<evidence type="ECO:0000313" key="1">
    <source>
        <dbReference type="EMBL" id="KAF0821742.1"/>
    </source>
</evidence>
<dbReference type="SUPFAM" id="SSF52266">
    <property type="entry name" value="SGNH hydrolase"/>
    <property type="match status" value="1"/>
</dbReference>
<dbReference type="Gene3D" id="3.40.50.1110">
    <property type="entry name" value="SGNH hydrolase"/>
    <property type="match status" value="1"/>
</dbReference>
<dbReference type="EMBL" id="VDEM01000085">
    <property type="protein sequence ID" value="KAF0821742.1"/>
    <property type="molecule type" value="Genomic_DNA"/>
</dbReference>
<dbReference type="RefSeq" id="WP_159346862.1">
    <property type="nucleotide sequence ID" value="NZ_JBALOT010000032.1"/>
</dbReference>
<reference evidence="1 2" key="1">
    <citation type="journal article" date="2020" name="G3 (Bethesda)">
        <title>Whole Genome Sequencing and Comparative Genomics of Two Nematicidal Bacillus Strains Reveals a Wide Range of Possible Virulence Factors.</title>
        <authorList>
            <person name="Susic N."/>
            <person name="Janezic S."/>
            <person name="Rupnik M."/>
            <person name="Geric Stare B."/>
        </authorList>
    </citation>
    <scope>NUCLEOTIDE SEQUENCE [LARGE SCALE GENOMIC DNA]</scope>
    <source>
        <strain evidence="1 2">I-1582</strain>
    </source>
</reference>